<feature type="transmembrane region" description="Helical" evidence="1">
    <location>
        <begin position="506"/>
        <end position="527"/>
    </location>
</feature>
<dbReference type="OrthoDB" id="10051235at2759"/>
<dbReference type="Proteomes" id="UP000663877">
    <property type="component" value="Unassembled WGS sequence"/>
</dbReference>
<keyword evidence="5" id="KW-1185">Reference proteome</keyword>
<dbReference type="EMBL" id="CAJNOI010000448">
    <property type="protein sequence ID" value="CAF1281483.1"/>
    <property type="molecule type" value="Genomic_DNA"/>
</dbReference>
<dbReference type="Proteomes" id="UP000663832">
    <property type="component" value="Unassembled WGS sequence"/>
</dbReference>
<keyword evidence="1" id="KW-0812">Transmembrane</keyword>
<feature type="transmembrane region" description="Helical" evidence="1">
    <location>
        <begin position="562"/>
        <end position="583"/>
    </location>
</feature>
<accession>A0A815Y0E4</accession>
<feature type="transmembrane region" description="Helical" evidence="1">
    <location>
        <begin position="826"/>
        <end position="848"/>
    </location>
</feature>
<reference evidence="4" key="1">
    <citation type="submission" date="2021-02" db="EMBL/GenBank/DDBJ databases">
        <authorList>
            <person name="Nowell W R."/>
        </authorList>
    </citation>
    <scope>NUCLEOTIDE SEQUENCE</scope>
</reference>
<evidence type="ECO:0008006" key="6">
    <source>
        <dbReference type="Google" id="ProtNLM"/>
    </source>
</evidence>
<evidence type="ECO:0000313" key="3">
    <source>
        <dbReference type="EMBL" id="CAF1281483.1"/>
    </source>
</evidence>
<comment type="caution">
    <text evidence="4">The sequence shown here is derived from an EMBL/GenBank/DDBJ whole genome shotgun (WGS) entry which is preliminary data.</text>
</comment>
<feature type="chain" id="PRO_5036229276" description="Tyrosine-protein kinase ephrin type A/B receptor-like domain-containing protein" evidence="2">
    <location>
        <begin position="18"/>
        <end position="946"/>
    </location>
</feature>
<dbReference type="EMBL" id="CAJNOM010000799">
    <property type="protein sequence ID" value="CAF1564280.1"/>
    <property type="molecule type" value="Genomic_DNA"/>
</dbReference>
<evidence type="ECO:0000256" key="1">
    <source>
        <dbReference type="SAM" id="Phobius"/>
    </source>
</evidence>
<sequence length="946" mass="107272">MCIGIFILLLILKPIVCVIVYDTSDDNAHGVRIAGNDQFIVYGMNLAMGFDINFAPFVPLTDCVYVNQSRDFYVYSLDVVFNNDNNTSDQLFTFVQISEQMSTQNVYFSIITVNKSLCINGTMSTVSIRDTLIWNGTHQEYMLLKVVPSQKYACVFADSFALMFDIVNNEIIELTDLYTFFSYPYPIIPHAIDVTDTYVIGVAYAISYINPNIAIIITYICELQPFRSINYITMDSDEFSQTAALATTYNIANQMSIAANNERQMAIFGFPLVNVVLLLNINTTSTNTSQWNINIMRTDYGPPNSGFGQSVAWIDDKTVAILLYSINSRSWSQSEVWTFAVDIPLQNPLSVFPNNQQIIDFEFSVTFFQMVLWSNNLYLLVIYNFVILVPSQAPGYQSIWYDYGDFYAYIFQSAPCPSGTYKNETGYGICTICPSQTKNPGNEPSIECSSCLSNSFCPLGSIDDVTLINYTSYIQTFAYPNSPDTNSYDDIIVQNVFTIGQSVRCLIIAPLFWTSLAIALCFIIWFIMTMGKVFNCQTIVRHRDNAKKILKNTDIVGEGERWIGGLSSFAIAVLFGFTFWFAADYHQLYPIETSGPMHASCDTTMRNANFDNALQLPLSNPDGSRWPIFDMLDAQPFTMSLDLINTGADCENITIQQNKPGVKYLTLSNLSCLIQPDDVTLTATFPLPVHQLEVQLNVSGIYFIGGIRLCLRGPGIINGSSTLQTLDTCTLLFTTNETLARTSTVSISLIKVINQTSPLQIGGTTIYSGRWAPTIGEISISDSLVYEQDGEYLRYISERTTFTVTISEQPFFLQNDQQPIIRTSELAFHTLLFCTLIIELFAMAFLLFKLIGKPLIHLFLRCRNKKTKDKHKQKNIHDTKKRQSSLVLSTIELRHLFRHYNQNQKKQRRQQKQKQKEEKDIVYSIPYISSDLPHRNDEIYWDRTKI</sequence>
<feature type="signal peptide" evidence="2">
    <location>
        <begin position="1"/>
        <end position="17"/>
    </location>
</feature>
<keyword evidence="1" id="KW-1133">Transmembrane helix</keyword>
<keyword evidence="2" id="KW-0732">Signal</keyword>
<proteinExistence type="predicted"/>
<evidence type="ECO:0000313" key="5">
    <source>
        <dbReference type="Proteomes" id="UP000663832"/>
    </source>
</evidence>
<evidence type="ECO:0000256" key="2">
    <source>
        <dbReference type="SAM" id="SignalP"/>
    </source>
</evidence>
<protein>
    <recommendedName>
        <fullName evidence="6">Tyrosine-protein kinase ephrin type A/B receptor-like domain-containing protein</fullName>
    </recommendedName>
</protein>
<keyword evidence="1" id="KW-0472">Membrane</keyword>
<organism evidence="4 5">
    <name type="scientific">Adineta steineri</name>
    <dbReference type="NCBI Taxonomy" id="433720"/>
    <lineage>
        <taxon>Eukaryota</taxon>
        <taxon>Metazoa</taxon>
        <taxon>Spiralia</taxon>
        <taxon>Gnathifera</taxon>
        <taxon>Rotifera</taxon>
        <taxon>Eurotatoria</taxon>
        <taxon>Bdelloidea</taxon>
        <taxon>Adinetida</taxon>
        <taxon>Adinetidae</taxon>
        <taxon>Adineta</taxon>
    </lineage>
</organism>
<dbReference type="AlphaFoldDB" id="A0A815Y0E4"/>
<name>A0A815Y0E4_9BILA</name>
<evidence type="ECO:0000313" key="4">
    <source>
        <dbReference type="EMBL" id="CAF1564280.1"/>
    </source>
</evidence>
<gene>
    <name evidence="3" type="ORF">BJG266_LOCUS31229</name>
    <name evidence="4" type="ORF">QVE165_LOCUS48191</name>
</gene>